<evidence type="ECO:0000256" key="11">
    <source>
        <dbReference type="HAMAP-Rule" id="MF_01145"/>
    </source>
</evidence>
<keyword evidence="10 11" id="KW-0449">Lipoprotein</keyword>
<keyword evidence="9 11" id="KW-0413">Isomerase</keyword>
<comment type="function">
    <text evidence="11">Plays a major role in protein secretion by helping the post-translocational extracellular folding of several secreted proteins.</text>
</comment>
<comment type="similarity">
    <text evidence="3 11">Belongs to the PrsA family.</text>
</comment>
<dbReference type="GO" id="GO:0005886">
    <property type="term" value="C:plasma membrane"/>
    <property type="evidence" value="ECO:0007669"/>
    <property type="project" value="UniProtKB-SubCell"/>
</dbReference>
<proteinExistence type="inferred from homology"/>
<dbReference type="PANTHER" id="PTHR47245:SF1">
    <property type="entry name" value="FOLDASE PROTEIN PRSA"/>
    <property type="match status" value="1"/>
</dbReference>
<dbReference type="Gene3D" id="1.10.4030.10">
    <property type="entry name" value="Porin chaperone SurA, peptide-binding domain"/>
    <property type="match status" value="1"/>
</dbReference>
<keyword evidence="8 11" id="KW-0564">Palmitate</keyword>
<dbReference type="SUPFAM" id="SSF109998">
    <property type="entry name" value="Triger factor/SurA peptide-binding domain-like"/>
    <property type="match status" value="1"/>
</dbReference>
<dbReference type="Proteomes" id="UP000033166">
    <property type="component" value="Chromosome I"/>
</dbReference>
<protein>
    <recommendedName>
        <fullName evidence="11">Foldase protein PrsA</fullName>
        <ecNumber evidence="11">5.2.1.8</ecNumber>
    </recommendedName>
</protein>
<evidence type="ECO:0000256" key="9">
    <source>
        <dbReference type="ARBA" id="ARBA00023235"/>
    </source>
</evidence>
<dbReference type="InterPro" id="IPR050245">
    <property type="entry name" value="PrsA_foldase"/>
</dbReference>
<keyword evidence="5 11" id="KW-0732">Signal</keyword>
<name>A0A0D6DW84_9LACT</name>
<accession>A0A0D6DW84</accession>
<dbReference type="HOGENOM" id="CLU_034646_6_0_9"/>
<evidence type="ECO:0000256" key="3">
    <source>
        <dbReference type="ARBA" id="ARBA00006071"/>
    </source>
</evidence>
<sequence>MNFKKIGVVVATGLTVITLASCGKNDANSDIVTMKGDTIRVTDLYAQTKEYPTTGASTLLQNMTFNKIFEKEFGKKVSDKEVAKEFDTQKASLGTNFASALQQAGYTESSYKDSIRSQLLLKAAVVDKIKFTDDAYKTAFETYHPEVSALILPQKSADDAKAKIADAQKSPDDFDKAAKEQKGDLKFDSASTSVPKEVMAAAFKLKDGEVSAEPITVMDPQTGASSFYVVKMVKNADKGTDWKKYKKELKAVITTTKQNDTQFVNSIITKYLKDYNVKVKPKEFANTFAAFESTTDSSKAKK</sequence>
<dbReference type="RefSeq" id="WP_047915206.1">
    <property type="nucleotide sequence ID" value="NZ_LN774769.1"/>
</dbReference>
<gene>
    <name evidence="11 12" type="primary">prsA</name>
    <name evidence="12" type="ORF">LACPI_0817</name>
</gene>
<dbReference type="AlphaFoldDB" id="A0A0D6DW84"/>
<evidence type="ECO:0000256" key="5">
    <source>
        <dbReference type="ARBA" id="ARBA00022729"/>
    </source>
</evidence>
<evidence type="ECO:0000256" key="4">
    <source>
        <dbReference type="ARBA" id="ARBA00022475"/>
    </source>
</evidence>
<dbReference type="EC" id="5.2.1.8" evidence="11"/>
<evidence type="ECO:0000256" key="10">
    <source>
        <dbReference type="ARBA" id="ARBA00023288"/>
    </source>
</evidence>
<dbReference type="GO" id="GO:0003755">
    <property type="term" value="F:peptidyl-prolyl cis-trans isomerase activity"/>
    <property type="evidence" value="ECO:0007669"/>
    <property type="project" value="UniProtKB-UniRule"/>
</dbReference>
<dbReference type="InterPro" id="IPR023059">
    <property type="entry name" value="Foldase_PrsA"/>
</dbReference>
<organism evidence="12 13">
    <name type="scientific">Pseudolactococcus piscium MKFS47</name>
    <dbReference type="NCBI Taxonomy" id="297352"/>
    <lineage>
        <taxon>Bacteria</taxon>
        <taxon>Bacillati</taxon>
        <taxon>Bacillota</taxon>
        <taxon>Bacilli</taxon>
        <taxon>Lactobacillales</taxon>
        <taxon>Streptococcaceae</taxon>
        <taxon>Pseudolactococcus</taxon>
    </lineage>
</organism>
<dbReference type="KEGG" id="lpk:LACPI_0817"/>
<keyword evidence="6 11" id="KW-0697">Rotamase</keyword>
<evidence type="ECO:0000256" key="6">
    <source>
        <dbReference type="ARBA" id="ARBA00023110"/>
    </source>
</evidence>
<dbReference type="STRING" id="1364.LP2241_20382"/>
<evidence type="ECO:0000256" key="2">
    <source>
        <dbReference type="ARBA" id="ARBA00004193"/>
    </source>
</evidence>
<dbReference type="PROSITE" id="PS51257">
    <property type="entry name" value="PROKAR_LIPOPROTEIN"/>
    <property type="match status" value="1"/>
</dbReference>
<dbReference type="HAMAP" id="MF_01145">
    <property type="entry name" value="Foldase_PrsA"/>
    <property type="match status" value="1"/>
</dbReference>
<dbReference type="EMBL" id="LN774769">
    <property type="protein sequence ID" value="CEN28017.1"/>
    <property type="molecule type" value="Genomic_DNA"/>
</dbReference>
<dbReference type="GO" id="GO:0006457">
    <property type="term" value="P:protein folding"/>
    <property type="evidence" value="ECO:0007669"/>
    <property type="project" value="UniProtKB-UniRule"/>
</dbReference>
<evidence type="ECO:0000256" key="1">
    <source>
        <dbReference type="ARBA" id="ARBA00000971"/>
    </source>
</evidence>
<keyword evidence="7 11" id="KW-0472">Membrane</keyword>
<dbReference type="PANTHER" id="PTHR47245">
    <property type="entry name" value="PEPTIDYLPROLYL ISOMERASE"/>
    <property type="match status" value="1"/>
</dbReference>
<comment type="subcellular location">
    <subcellularLocation>
        <location evidence="2 11">Cell membrane</location>
        <topology evidence="2 11">Lipid-anchor</topology>
    </subcellularLocation>
</comment>
<evidence type="ECO:0000256" key="7">
    <source>
        <dbReference type="ARBA" id="ARBA00023136"/>
    </source>
</evidence>
<dbReference type="SUPFAM" id="SSF54534">
    <property type="entry name" value="FKBP-like"/>
    <property type="match status" value="1"/>
</dbReference>
<evidence type="ECO:0000313" key="12">
    <source>
        <dbReference type="EMBL" id="CEN28017.1"/>
    </source>
</evidence>
<evidence type="ECO:0000313" key="13">
    <source>
        <dbReference type="Proteomes" id="UP000033166"/>
    </source>
</evidence>
<comment type="catalytic activity">
    <reaction evidence="1 11">
        <text>[protein]-peptidylproline (omega=180) = [protein]-peptidylproline (omega=0)</text>
        <dbReference type="Rhea" id="RHEA:16237"/>
        <dbReference type="Rhea" id="RHEA-COMP:10747"/>
        <dbReference type="Rhea" id="RHEA-COMP:10748"/>
        <dbReference type="ChEBI" id="CHEBI:83833"/>
        <dbReference type="ChEBI" id="CHEBI:83834"/>
        <dbReference type="EC" id="5.2.1.8"/>
    </reaction>
</comment>
<dbReference type="InterPro" id="IPR027304">
    <property type="entry name" value="Trigger_fact/SurA_dom_sf"/>
</dbReference>
<evidence type="ECO:0000256" key="8">
    <source>
        <dbReference type="ARBA" id="ARBA00023139"/>
    </source>
</evidence>
<reference evidence="13" key="1">
    <citation type="submission" date="2015-01" db="EMBL/GenBank/DDBJ databases">
        <authorList>
            <person name="Andreevskaya M."/>
        </authorList>
    </citation>
    <scope>NUCLEOTIDE SEQUENCE [LARGE SCALE GENOMIC DNA]</scope>
    <source>
        <strain evidence="13">MKFS47</strain>
    </source>
</reference>
<keyword evidence="4 11" id="KW-1003">Cell membrane</keyword>